<evidence type="ECO:0000256" key="5">
    <source>
        <dbReference type="SAM" id="MobiDB-lite"/>
    </source>
</evidence>
<feature type="region of interest" description="Disordered" evidence="5">
    <location>
        <begin position="28"/>
        <end position="50"/>
    </location>
</feature>
<dbReference type="GO" id="GO:0006412">
    <property type="term" value="P:translation"/>
    <property type="evidence" value="ECO:0007669"/>
    <property type="project" value="InterPro"/>
</dbReference>
<keyword evidence="7" id="KW-1185">Reference proteome</keyword>
<dbReference type="InterPro" id="IPR000552">
    <property type="entry name" value="Ribosomal_eL44"/>
</dbReference>
<name>A0A915PZ00_9BILA</name>
<dbReference type="Pfam" id="PF00498">
    <property type="entry name" value="FHA"/>
    <property type="match status" value="1"/>
</dbReference>
<proteinExistence type="inferred from homology"/>
<dbReference type="GO" id="GO:1990904">
    <property type="term" value="C:ribonucleoprotein complex"/>
    <property type="evidence" value="ECO:0007669"/>
    <property type="project" value="UniProtKB-KW"/>
</dbReference>
<comment type="similarity">
    <text evidence="1 4">Belongs to the eukaryotic ribosomal protein eL42 family.</text>
</comment>
<dbReference type="WBParaSite" id="sdigi.contig378.g7875.t1">
    <property type="protein sequence ID" value="sdigi.contig378.g7875.t1"/>
    <property type="gene ID" value="sdigi.contig378.g7875"/>
</dbReference>
<accession>A0A915PZ00</accession>
<evidence type="ECO:0000256" key="1">
    <source>
        <dbReference type="ARBA" id="ARBA00009364"/>
    </source>
</evidence>
<dbReference type="PROSITE" id="PS01172">
    <property type="entry name" value="RIBOSOMAL_L44E"/>
    <property type="match status" value="1"/>
</dbReference>
<dbReference type="GO" id="GO:0005840">
    <property type="term" value="C:ribosome"/>
    <property type="evidence" value="ECO:0007669"/>
    <property type="project" value="UniProtKB-KW"/>
</dbReference>
<protein>
    <submittedName>
        <fullName evidence="8">FHA domain-containing protein</fullName>
    </submittedName>
</protein>
<dbReference type="Gene3D" id="3.10.450.80">
    <property type="match status" value="1"/>
</dbReference>
<dbReference type="CDD" id="cd00060">
    <property type="entry name" value="FHA"/>
    <property type="match status" value="1"/>
</dbReference>
<evidence type="ECO:0000256" key="3">
    <source>
        <dbReference type="ARBA" id="ARBA00023274"/>
    </source>
</evidence>
<dbReference type="Proteomes" id="UP000887581">
    <property type="component" value="Unplaced"/>
</dbReference>
<dbReference type="Gene3D" id="2.60.200.20">
    <property type="match status" value="1"/>
</dbReference>
<dbReference type="InterPro" id="IPR000253">
    <property type="entry name" value="FHA_dom"/>
</dbReference>
<dbReference type="PROSITE" id="PS50006">
    <property type="entry name" value="FHA_DOMAIN"/>
    <property type="match status" value="1"/>
</dbReference>
<dbReference type="Pfam" id="PF00935">
    <property type="entry name" value="Ribosomal_L44"/>
    <property type="match status" value="1"/>
</dbReference>
<dbReference type="InterPro" id="IPR008984">
    <property type="entry name" value="SMAD_FHA_dom_sf"/>
</dbReference>
<keyword evidence="2 4" id="KW-0689">Ribosomal protein</keyword>
<reference evidence="8" key="1">
    <citation type="submission" date="2022-11" db="UniProtKB">
        <authorList>
            <consortium name="WormBaseParasite"/>
        </authorList>
    </citation>
    <scope>IDENTIFICATION</scope>
</reference>
<dbReference type="SUPFAM" id="SSF49879">
    <property type="entry name" value="SMAD/FHA domain"/>
    <property type="match status" value="1"/>
</dbReference>
<dbReference type="InterPro" id="IPR011332">
    <property type="entry name" value="Ribosomal_zn-bd"/>
</dbReference>
<dbReference type="AlphaFoldDB" id="A0A915PZ00"/>
<evidence type="ECO:0000313" key="8">
    <source>
        <dbReference type="WBParaSite" id="sdigi.contig378.g7875.t1"/>
    </source>
</evidence>
<evidence type="ECO:0000256" key="2">
    <source>
        <dbReference type="ARBA" id="ARBA00022980"/>
    </source>
</evidence>
<dbReference type="SUPFAM" id="SSF57829">
    <property type="entry name" value="Zn-binding ribosomal proteins"/>
    <property type="match status" value="1"/>
</dbReference>
<evidence type="ECO:0000313" key="7">
    <source>
        <dbReference type="Proteomes" id="UP000887581"/>
    </source>
</evidence>
<feature type="domain" description="FHA" evidence="6">
    <location>
        <begin position="135"/>
        <end position="187"/>
    </location>
</feature>
<feature type="compositionally biased region" description="Basic and acidic residues" evidence="5">
    <location>
        <begin position="29"/>
        <end position="46"/>
    </location>
</feature>
<keyword evidence="3 4" id="KW-0687">Ribonucleoprotein</keyword>
<dbReference type="PANTHER" id="PTHR10369">
    <property type="entry name" value="60S RIBOSOMAL PROTEIN L36A/L44"/>
    <property type="match status" value="1"/>
</dbReference>
<dbReference type="InterPro" id="IPR053708">
    <property type="entry name" value="Ribosomal_LSU_eL42"/>
</dbReference>
<organism evidence="7 8">
    <name type="scientific">Setaria digitata</name>
    <dbReference type="NCBI Taxonomy" id="48799"/>
    <lineage>
        <taxon>Eukaryota</taxon>
        <taxon>Metazoa</taxon>
        <taxon>Ecdysozoa</taxon>
        <taxon>Nematoda</taxon>
        <taxon>Chromadorea</taxon>
        <taxon>Rhabditida</taxon>
        <taxon>Spirurina</taxon>
        <taxon>Spiruromorpha</taxon>
        <taxon>Filarioidea</taxon>
        <taxon>Setariidae</taxon>
        <taxon>Setaria</taxon>
    </lineage>
</organism>
<sequence length="616" mass="69731">MVNVPKTRRTFCDGKCRRHTMHKVTQYKKGKESRLAQGRRRYDSKQKGFGGQTKPIFRKKAKTTKKIVLRMECTECKHRKQLPIKRCKHFELGGQKKTRGQIIFRLTNSPMVVTIAYRDKPGDVLYSFLKAGDSISIGRDKRQCGIALGVDAQGVSRVHLKLELLSSGCLLARDTSTYGTGYDGGPLVLEREKELKPSVILQIGSFFFVIKEKKAERKNIEEAITDRSWRIPEVYNIQNTRKRTASIKTAVVAEEECVHEKKRIIESVVNNLAHETTGSEEKATNSIETRNEFSANVNSSLSTDATWIKEQDKKLVAKLGMKVKEEMDRMDSKRIDYYRRIADFLISDDEDDKSEVSIFHMADSPPHIFSTGTSVEYDSSKTRFVTSNTHLSLRKKYAKDASEASNTGKSVTSFFPAEQISNFLGSKGMNEAFLKRRGSCSFQTVLPESGSVPSEEIVATGFTSLLDENGIEKRKNRSGYQNIAEEALRVSKRAKIEIMENENGIRESLENMSSTENETKHEVNDSQNDQHGGMNIEVLRMKLKKTVQYDNLERPILAKDKLRFVDATYLTNEHSEEPNYKRFKKAPQGSHGCGSLLSEVTRVIGGGDLIDFREIA</sequence>
<dbReference type="FunFam" id="3.10.450.80:FF:000001">
    <property type="entry name" value="60S ribosomal protein L44"/>
    <property type="match status" value="1"/>
</dbReference>
<dbReference type="GO" id="GO:0003735">
    <property type="term" value="F:structural constituent of ribosome"/>
    <property type="evidence" value="ECO:0007669"/>
    <property type="project" value="InterPro"/>
</dbReference>
<evidence type="ECO:0000259" key="6">
    <source>
        <dbReference type="PROSITE" id="PS50006"/>
    </source>
</evidence>
<evidence type="ECO:0000256" key="4">
    <source>
        <dbReference type="RuleBase" id="RU000666"/>
    </source>
</evidence>